<dbReference type="InterPro" id="IPR036412">
    <property type="entry name" value="HAD-like_sf"/>
</dbReference>
<comment type="similarity">
    <text evidence="1">Belongs to the 5'(3')-deoxyribonucleotidase family.</text>
</comment>
<dbReference type="Gene3D" id="3.40.50.1000">
    <property type="entry name" value="HAD superfamily/HAD-like"/>
    <property type="match status" value="1"/>
</dbReference>
<dbReference type="GO" id="GO:0008253">
    <property type="term" value="F:5'-nucleotidase activity"/>
    <property type="evidence" value="ECO:0007669"/>
    <property type="project" value="TreeGrafter"/>
</dbReference>
<sequence length="122" mass="14743">MHKMIDDNLMPKYLEKNNSLNTFLNRLKENNKKMFLITNSPFKFVDCGMRYMMGKDWNQLFDVIIVKAGKPKFFNLKRRPFRHYDKESDSQNWTKVSSLERGNIYMEGTVYQLLLYWPTFPL</sequence>
<reference evidence="5" key="1">
    <citation type="submission" date="2020-11" db="EMBL/GenBank/DDBJ databases">
        <authorList>
            <person name="Tran Van P."/>
        </authorList>
    </citation>
    <scope>NUCLEOTIDE SEQUENCE</scope>
</reference>
<keyword evidence="6" id="KW-1185">Reference proteome</keyword>
<name>A0A7R9LCR8_9ACAR</name>
<keyword evidence="4" id="KW-0460">Magnesium</keyword>
<gene>
    <name evidence="5" type="ORF">ONB1V03_LOCUS1901</name>
</gene>
<dbReference type="OrthoDB" id="409330at2759"/>
<evidence type="ECO:0000256" key="2">
    <source>
        <dbReference type="ARBA" id="ARBA00022723"/>
    </source>
</evidence>
<feature type="non-terminal residue" evidence="5">
    <location>
        <position position="1"/>
    </location>
</feature>
<dbReference type="InterPro" id="IPR023214">
    <property type="entry name" value="HAD_sf"/>
</dbReference>
<evidence type="ECO:0000256" key="4">
    <source>
        <dbReference type="ARBA" id="ARBA00022842"/>
    </source>
</evidence>
<evidence type="ECO:0000313" key="5">
    <source>
        <dbReference type="EMBL" id="CAD7639294.1"/>
    </source>
</evidence>
<dbReference type="AlphaFoldDB" id="A0A7R9LCR8"/>
<dbReference type="SUPFAM" id="SSF56784">
    <property type="entry name" value="HAD-like"/>
    <property type="match status" value="1"/>
</dbReference>
<dbReference type="EMBL" id="OC915218">
    <property type="protein sequence ID" value="CAD7639294.1"/>
    <property type="molecule type" value="Genomic_DNA"/>
</dbReference>
<evidence type="ECO:0000256" key="1">
    <source>
        <dbReference type="ARBA" id="ARBA00009589"/>
    </source>
</evidence>
<dbReference type="InterPro" id="IPR008380">
    <property type="entry name" value="HAD-SF_hydro_IG_5-nucl"/>
</dbReference>
<protein>
    <submittedName>
        <fullName evidence="5">Uncharacterized protein</fullName>
    </submittedName>
</protein>
<accession>A0A7R9LCR8</accession>
<dbReference type="EMBL" id="CAJPVJ010000393">
    <property type="protein sequence ID" value="CAG2162303.1"/>
    <property type="molecule type" value="Genomic_DNA"/>
</dbReference>
<organism evidence="5">
    <name type="scientific">Oppiella nova</name>
    <dbReference type="NCBI Taxonomy" id="334625"/>
    <lineage>
        <taxon>Eukaryota</taxon>
        <taxon>Metazoa</taxon>
        <taxon>Ecdysozoa</taxon>
        <taxon>Arthropoda</taxon>
        <taxon>Chelicerata</taxon>
        <taxon>Arachnida</taxon>
        <taxon>Acari</taxon>
        <taxon>Acariformes</taxon>
        <taxon>Sarcoptiformes</taxon>
        <taxon>Oribatida</taxon>
        <taxon>Brachypylina</taxon>
        <taxon>Oppioidea</taxon>
        <taxon>Oppiidae</taxon>
        <taxon>Oppiella</taxon>
    </lineage>
</organism>
<dbReference type="Proteomes" id="UP000728032">
    <property type="component" value="Unassembled WGS sequence"/>
</dbReference>
<dbReference type="Pfam" id="PF05761">
    <property type="entry name" value="5_nucleotid"/>
    <property type="match status" value="1"/>
</dbReference>
<dbReference type="PANTHER" id="PTHR12103">
    <property type="entry name" value="5'-NUCLEOTIDASE DOMAIN-CONTAINING"/>
    <property type="match status" value="1"/>
</dbReference>
<proteinExistence type="inferred from homology"/>
<evidence type="ECO:0000256" key="3">
    <source>
        <dbReference type="ARBA" id="ARBA00022801"/>
    </source>
</evidence>
<dbReference type="PANTHER" id="PTHR12103:SF12">
    <property type="entry name" value="FI20020P1"/>
    <property type="match status" value="1"/>
</dbReference>
<keyword evidence="2" id="KW-0479">Metal-binding</keyword>
<evidence type="ECO:0000313" key="6">
    <source>
        <dbReference type="Proteomes" id="UP000728032"/>
    </source>
</evidence>
<keyword evidence="3" id="KW-0378">Hydrolase</keyword>
<dbReference type="GO" id="GO:0046872">
    <property type="term" value="F:metal ion binding"/>
    <property type="evidence" value="ECO:0007669"/>
    <property type="project" value="UniProtKB-KW"/>
</dbReference>